<dbReference type="InterPro" id="IPR053204">
    <property type="entry name" value="Oxopyrrolidines_Biosynth-assoc"/>
</dbReference>
<dbReference type="EMBL" id="KN846951">
    <property type="protein sequence ID" value="KIV87510.1"/>
    <property type="molecule type" value="Genomic_DNA"/>
</dbReference>
<dbReference type="Proteomes" id="UP000053599">
    <property type="component" value="Unassembled WGS sequence"/>
</dbReference>
<dbReference type="Pfam" id="PF12311">
    <property type="entry name" value="DUF3632"/>
    <property type="match status" value="1"/>
</dbReference>
<protein>
    <submittedName>
        <fullName evidence="1">Uncharacterized protein</fullName>
    </submittedName>
</protein>
<dbReference type="PANTHER" id="PTHR38797:SF4">
    <property type="entry name" value="NUCLEAR PORE COMPLEX PROTEIN NUP85"/>
    <property type="match status" value="1"/>
</dbReference>
<name>A0A0D1WFI1_9EURO</name>
<dbReference type="PANTHER" id="PTHR38797">
    <property type="entry name" value="NUCLEAR PORE COMPLEX PROTEIN NUP85-RELATED"/>
    <property type="match status" value="1"/>
</dbReference>
<evidence type="ECO:0000313" key="1">
    <source>
        <dbReference type="EMBL" id="KIV87510.1"/>
    </source>
</evidence>
<dbReference type="InterPro" id="IPR022085">
    <property type="entry name" value="OpdG"/>
</dbReference>
<dbReference type="AlphaFoldDB" id="A0A0D1WFI1"/>
<evidence type="ECO:0000313" key="2">
    <source>
        <dbReference type="Proteomes" id="UP000053599"/>
    </source>
</evidence>
<accession>A0A0D1WFI1</accession>
<dbReference type="HOGENOM" id="CLU_071352_0_0_1"/>
<dbReference type="STRING" id="1016849.A0A0D1WFI1"/>
<dbReference type="OrthoDB" id="3350591at2759"/>
<reference evidence="1 2" key="1">
    <citation type="submission" date="2015-01" db="EMBL/GenBank/DDBJ databases">
        <title>The Genome Sequence of Exophiala sideris CBS121828.</title>
        <authorList>
            <consortium name="The Broad Institute Genomics Platform"/>
            <person name="Cuomo C."/>
            <person name="de Hoog S."/>
            <person name="Gorbushina A."/>
            <person name="Stielow B."/>
            <person name="Teixiera M."/>
            <person name="Abouelleil A."/>
            <person name="Chapman S.B."/>
            <person name="Priest M."/>
            <person name="Young S.K."/>
            <person name="Wortman J."/>
            <person name="Nusbaum C."/>
            <person name="Birren B."/>
        </authorList>
    </citation>
    <scope>NUCLEOTIDE SEQUENCE [LARGE SCALE GENOMIC DNA]</scope>
    <source>
        <strain evidence="1 2">CBS 121828</strain>
    </source>
</reference>
<proteinExistence type="predicted"/>
<organism evidence="1 2">
    <name type="scientific">Exophiala sideris</name>
    <dbReference type="NCBI Taxonomy" id="1016849"/>
    <lineage>
        <taxon>Eukaryota</taxon>
        <taxon>Fungi</taxon>
        <taxon>Dikarya</taxon>
        <taxon>Ascomycota</taxon>
        <taxon>Pezizomycotina</taxon>
        <taxon>Eurotiomycetes</taxon>
        <taxon>Chaetothyriomycetidae</taxon>
        <taxon>Chaetothyriales</taxon>
        <taxon>Herpotrichiellaceae</taxon>
        <taxon>Exophiala</taxon>
    </lineage>
</organism>
<gene>
    <name evidence="1" type="ORF">PV11_03049</name>
</gene>
<sequence length="329" mass="37345">MACLSENDDFYQGLRADFDREIEAEESNPSVKNPLPMSIREFIDNIYSRFVKDPAQVSTYQEDFHALWYMFIRAAQNIDAESAEQDRLFNQLVYAKELGATLSGEDVSAWIYLPYLVEDFEEAWVDNSRKLSPSKRRNFAAFTARLLALGACDVNISLCALWLLRETLETTRAIGPDPNVQQLAISEILPAVVEWFHISSTKLLKLAVHEWSDGKSITDIALPGALAQAEGIQQPGFSIARWVFWRNRLGELYYHEGADGVRANAKKAFDHMILTGRLLGHEIPGEKTYWSVVFRRLDRELQRSGKASVGLEDILPEPGWANEPESEDE</sequence>